<dbReference type="GO" id="GO:0016788">
    <property type="term" value="F:hydrolase activity, acting on ester bonds"/>
    <property type="evidence" value="ECO:0007669"/>
    <property type="project" value="UniProtKB-ARBA"/>
</dbReference>
<evidence type="ECO:0000313" key="2">
    <source>
        <dbReference type="Proteomes" id="UP000095200"/>
    </source>
</evidence>
<dbReference type="Proteomes" id="UP000095200">
    <property type="component" value="Unassembled WGS sequence"/>
</dbReference>
<dbReference type="EMBL" id="BDFE01000015">
    <property type="protein sequence ID" value="GAU08535.1"/>
    <property type="molecule type" value="Genomic_DNA"/>
</dbReference>
<gene>
    <name evidence="1" type="ORF">DPF_1247</name>
</gene>
<evidence type="ECO:0008006" key="3">
    <source>
        <dbReference type="Google" id="ProtNLM"/>
    </source>
</evidence>
<sequence length="355" mass="41042">MFSFALIILLIVLAEIKARKDYLKKHSIPFEPKKVGEYPYNEFIDECGPPLHWRLKQGYASKQVHINSLGQRGPEPQPGKRKIWVAGESELFGAKLPEEQHLWLNVLQNRLDEAGYDYQVMNASIIGYNGQQTAEAVTALPIGPGDILLIRPNMNDLSIAVVNGKDWEPGTPWPMAFIHKLQSHKPWYQKALDQTCLGTALRKKWMKSDERQKAFASKPGFQQERVFEESLHLLRRMTAYARERGADVAMFDYVFSYEAEVNPEDEAKLSAIQSNWRFYIDKWSTIQFALQDFAVDRFAVPEGLPVLRLAPYIWKHPRRYQMFIDIVHFNAEGHTVYAQALYNELRDKKIIAKDT</sequence>
<dbReference type="InterPro" id="IPR036514">
    <property type="entry name" value="SGNH_hydro_sf"/>
</dbReference>
<comment type="caution">
    <text evidence="1">The sequence shown here is derived from an EMBL/GenBank/DDBJ whole genome shotgun (WGS) entry which is preliminary data.</text>
</comment>
<dbReference type="SUPFAM" id="SSF52266">
    <property type="entry name" value="SGNH hydrolase"/>
    <property type="match status" value="1"/>
</dbReference>
<reference evidence="2" key="1">
    <citation type="submission" date="2016-06" db="EMBL/GenBank/DDBJ databases">
        <title>Draft genome sequence of Desulfoplanes formicivorans strain Pf12B.</title>
        <authorList>
            <person name="Watanabe M."/>
            <person name="Kojima H."/>
            <person name="Fukui M."/>
        </authorList>
    </citation>
    <scope>NUCLEOTIDE SEQUENCE [LARGE SCALE GENOMIC DNA]</scope>
    <source>
        <strain evidence="2">Pf12B</strain>
    </source>
</reference>
<keyword evidence="2" id="KW-1185">Reference proteome</keyword>
<dbReference type="AlphaFoldDB" id="A0A194AH45"/>
<proteinExistence type="predicted"/>
<dbReference type="OrthoDB" id="8264946at2"/>
<evidence type="ECO:0000313" key="1">
    <source>
        <dbReference type="EMBL" id="GAU08535.1"/>
    </source>
</evidence>
<accession>A0A194AH45</accession>
<dbReference type="RefSeq" id="WP_069858135.1">
    <property type="nucleotide sequence ID" value="NZ_BDFE01000015.1"/>
</dbReference>
<dbReference type="STRING" id="1592317.DPF_1247"/>
<organism evidence="1 2">
    <name type="scientific">Desulfoplanes formicivorans</name>
    <dbReference type="NCBI Taxonomy" id="1592317"/>
    <lineage>
        <taxon>Bacteria</taxon>
        <taxon>Pseudomonadati</taxon>
        <taxon>Thermodesulfobacteriota</taxon>
        <taxon>Desulfovibrionia</taxon>
        <taxon>Desulfovibrionales</taxon>
        <taxon>Desulfoplanaceae</taxon>
        <taxon>Desulfoplanes</taxon>
    </lineage>
</organism>
<name>A0A194AH45_9BACT</name>
<dbReference type="Gene3D" id="3.40.50.1110">
    <property type="entry name" value="SGNH hydrolase"/>
    <property type="match status" value="1"/>
</dbReference>
<protein>
    <recommendedName>
        <fullName evidence="3">SGNH hydrolase-type esterase domain-containing protein</fullName>
    </recommendedName>
</protein>